<accession>A0A3G3K1I1</accession>
<evidence type="ECO:0000259" key="9">
    <source>
        <dbReference type="PROSITE" id="PS50850"/>
    </source>
</evidence>
<dbReference type="Pfam" id="PF12832">
    <property type="entry name" value="MFS_1_like"/>
    <property type="match status" value="1"/>
</dbReference>
<dbReference type="PANTHER" id="PTHR23522">
    <property type="entry name" value="BLL5896 PROTEIN"/>
    <property type="match status" value="1"/>
</dbReference>
<feature type="domain" description="Major facilitator superfamily (MFS) profile" evidence="9">
    <location>
        <begin position="1"/>
        <end position="376"/>
    </location>
</feature>
<dbReference type="SUPFAM" id="SSF103473">
    <property type="entry name" value="MFS general substrate transporter"/>
    <property type="match status" value="1"/>
</dbReference>
<dbReference type="PANTHER" id="PTHR23522:SF10">
    <property type="entry name" value="3-PHENYLPROPIONIC ACID TRANSPORTER-RELATED"/>
    <property type="match status" value="1"/>
</dbReference>
<keyword evidence="7 8" id="KW-0472">Membrane</keyword>
<dbReference type="InterPro" id="IPR020846">
    <property type="entry name" value="MFS_dom"/>
</dbReference>
<dbReference type="GO" id="GO:0005886">
    <property type="term" value="C:plasma membrane"/>
    <property type="evidence" value="ECO:0007669"/>
    <property type="project" value="UniProtKB-SubCell"/>
</dbReference>
<evidence type="ECO:0000256" key="8">
    <source>
        <dbReference type="SAM" id="Phobius"/>
    </source>
</evidence>
<dbReference type="EMBL" id="CP033433">
    <property type="protein sequence ID" value="AYQ74230.1"/>
    <property type="molecule type" value="Genomic_DNA"/>
</dbReference>
<gene>
    <name evidence="10" type="ORF">EAV92_17655</name>
</gene>
<keyword evidence="3" id="KW-1003">Cell membrane</keyword>
<dbReference type="GO" id="GO:0030395">
    <property type="term" value="F:lactose binding"/>
    <property type="evidence" value="ECO:0007669"/>
    <property type="project" value="TreeGrafter"/>
</dbReference>
<comment type="subcellular location">
    <subcellularLocation>
        <location evidence="1">Cell inner membrane</location>
        <topology evidence="1">Multi-pass membrane protein</topology>
    </subcellularLocation>
</comment>
<feature type="transmembrane region" description="Helical" evidence="8">
    <location>
        <begin position="38"/>
        <end position="57"/>
    </location>
</feature>
<dbReference type="GO" id="GO:0015528">
    <property type="term" value="F:lactose:proton symporter activity"/>
    <property type="evidence" value="ECO:0007669"/>
    <property type="project" value="TreeGrafter"/>
</dbReference>
<evidence type="ECO:0000256" key="5">
    <source>
        <dbReference type="ARBA" id="ARBA00022692"/>
    </source>
</evidence>
<evidence type="ECO:0000313" key="10">
    <source>
        <dbReference type="EMBL" id="AYQ74230.1"/>
    </source>
</evidence>
<feature type="transmembrane region" description="Helical" evidence="8">
    <location>
        <begin position="293"/>
        <end position="312"/>
    </location>
</feature>
<evidence type="ECO:0000256" key="4">
    <source>
        <dbReference type="ARBA" id="ARBA00022519"/>
    </source>
</evidence>
<keyword evidence="11" id="KW-1185">Reference proteome</keyword>
<feature type="transmembrane region" description="Helical" evidence="8">
    <location>
        <begin position="6"/>
        <end position="26"/>
    </location>
</feature>
<dbReference type="KEGG" id="coh:EAV92_17655"/>
<dbReference type="InterPro" id="IPR024989">
    <property type="entry name" value="MFS_assoc_dom"/>
</dbReference>
<organism evidence="10 11">
    <name type="scientific">Cohnella candidum</name>
    <dbReference type="NCBI Taxonomy" id="2674991"/>
    <lineage>
        <taxon>Bacteria</taxon>
        <taxon>Bacillati</taxon>
        <taxon>Bacillota</taxon>
        <taxon>Bacilli</taxon>
        <taxon>Bacillales</taxon>
        <taxon>Paenibacillaceae</taxon>
        <taxon>Cohnella</taxon>
    </lineage>
</organism>
<evidence type="ECO:0000313" key="11">
    <source>
        <dbReference type="Proteomes" id="UP000269097"/>
    </source>
</evidence>
<dbReference type="RefSeq" id="WP_123042311.1">
    <property type="nucleotide sequence ID" value="NZ_CP033433.1"/>
</dbReference>
<dbReference type="Proteomes" id="UP000269097">
    <property type="component" value="Chromosome"/>
</dbReference>
<dbReference type="PROSITE" id="PS50850">
    <property type="entry name" value="MFS"/>
    <property type="match status" value="1"/>
</dbReference>
<feature type="transmembrane region" description="Helical" evidence="8">
    <location>
        <begin position="127"/>
        <end position="146"/>
    </location>
</feature>
<dbReference type="InterPro" id="IPR036259">
    <property type="entry name" value="MFS_trans_sf"/>
</dbReference>
<protein>
    <submittedName>
        <fullName evidence="10">MFS transporter</fullName>
    </submittedName>
</protein>
<keyword evidence="5 8" id="KW-0812">Transmembrane</keyword>
<feature type="transmembrane region" description="Helical" evidence="8">
    <location>
        <begin position="351"/>
        <end position="371"/>
    </location>
</feature>
<name>A0A3G3K1I1_9BACL</name>
<keyword evidence="2" id="KW-0813">Transport</keyword>
<feature type="transmembrane region" description="Helical" evidence="8">
    <location>
        <begin position="152"/>
        <end position="172"/>
    </location>
</feature>
<sequence length="384" mass="41231">MKNLSVFYFFYYLGMSMYSPFLSLYFESKGFSGTATGLLLSAWAVSGVVSPLVMGMINDRLRNPLTLLRVCVVVMPVIGLGFYFSGGYAVCLALAILFSWFSSSAMPLTDSAAVQIGSREGFSFSSVRLWGALSYAIGSFITGFIYKETGYPVSFLIFFAMSIPILVSMLRLPAVPRSSGKRPSLIEQAGTAASNRPFLLFVFMGFLLMTSMAVNSSFLPLYFREKGFDLGFVGTAYSVAALIEVPMFGLSARLVGRFGRFPILAFAAGCYALKCFCLFAFDNMALTMALQLLDGVSYALFAGVAVEVVNDLSDEKSKATSQAAFAALTYGLGGIIGNASGGAVLEIWGGSTLYLLLFGMSLCATILLIAVRKWKGFASASPSN</sequence>
<feature type="transmembrane region" description="Helical" evidence="8">
    <location>
        <begin position="261"/>
        <end position="281"/>
    </location>
</feature>
<evidence type="ECO:0000256" key="6">
    <source>
        <dbReference type="ARBA" id="ARBA00022989"/>
    </source>
</evidence>
<feature type="transmembrane region" description="Helical" evidence="8">
    <location>
        <begin position="198"/>
        <end position="218"/>
    </location>
</feature>
<keyword evidence="4" id="KW-0997">Cell inner membrane</keyword>
<dbReference type="AlphaFoldDB" id="A0A3G3K1I1"/>
<evidence type="ECO:0000256" key="1">
    <source>
        <dbReference type="ARBA" id="ARBA00004429"/>
    </source>
</evidence>
<feature type="transmembrane region" description="Helical" evidence="8">
    <location>
        <begin position="77"/>
        <end position="101"/>
    </location>
</feature>
<evidence type="ECO:0000256" key="7">
    <source>
        <dbReference type="ARBA" id="ARBA00023136"/>
    </source>
</evidence>
<dbReference type="Gene3D" id="1.20.1250.20">
    <property type="entry name" value="MFS general substrate transporter like domains"/>
    <property type="match status" value="2"/>
</dbReference>
<evidence type="ECO:0000256" key="2">
    <source>
        <dbReference type="ARBA" id="ARBA00022448"/>
    </source>
</evidence>
<reference evidence="10 11" key="1">
    <citation type="submission" date="2018-10" db="EMBL/GenBank/DDBJ databases">
        <title>Genome Sequence of Cohnella sp.</title>
        <authorList>
            <person name="Srinivasan S."/>
            <person name="Kim M.K."/>
        </authorList>
    </citation>
    <scope>NUCLEOTIDE SEQUENCE [LARGE SCALE GENOMIC DNA]</scope>
    <source>
        <strain evidence="10 11">18JY8-7</strain>
    </source>
</reference>
<feature type="transmembrane region" description="Helical" evidence="8">
    <location>
        <begin position="324"/>
        <end position="345"/>
    </location>
</feature>
<evidence type="ECO:0000256" key="3">
    <source>
        <dbReference type="ARBA" id="ARBA00022475"/>
    </source>
</evidence>
<feature type="transmembrane region" description="Helical" evidence="8">
    <location>
        <begin position="230"/>
        <end position="249"/>
    </location>
</feature>
<keyword evidence="6 8" id="KW-1133">Transmembrane helix</keyword>
<proteinExistence type="predicted"/>